<feature type="transmembrane region" description="Helical" evidence="6">
    <location>
        <begin position="20"/>
        <end position="40"/>
    </location>
</feature>
<dbReference type="AlphaFoldDB" id="Q48AB4"/>
<dbReference type="KEGG" id="cps:CPS_0232"/>
<evidence type="ECO:0000256" key="5">
    <source>
        <dbReference type="ARBA" id="ARBA00023136"/>
    </source>
</evidence>
<keyword evidence="4 6" id="KW-1133">Transmembrane helix</keyword>
<evidence type="ECO:0000256" key="3">
    <source>
        <dbReference type="ARBA" id="ARBA00022692"/>
    </source>
</evidence>
<evidence type="ECO:0000256" key="6">
    <source>
        <dbReference type="RuleBase" id="RU363076"/>
    </source>
</evidence>
<dbReference type="PROSITE" id="PS50895">
    <property type="entry name" value="SURF1"/>
    <property type="match status" value="1"/>
</dbReference>
<feature type="transmembrane region" description="Helical" evidence="6">
    <location>
        <begin position="230"/>
        <end position="250"/>
    </location>
</feature>
<dbReference type="InterPro" id="IPR045214">
    <property type="entry name" value="Surf1/Surf4"/>
</dbReference>
<comment type="similarity">
    <text evidence="2 6">Belongs to the SURF1 family.</text>
</comment>
<organism evidence="7 8">
    <name type="scientific">Colwellia psychrerythraea (strain 34H / ATCC BAA-681)</name>
    <name type="common">Vibrio psychroerythus</name>
    <dbReference type="NCBI Taxonomy" id="167879"/>
    <lineage>
        <taxon>Bacteria</taxon>
        <taxon>Pseudomonadati</taxon>
        <taxon>Pseudomonadota</taxon>
        <taxon>Gammaproteobacteria</taxon>
        <taxon>Alteromonadales</taxon>
        <taxon>Colwelliaceae</taxon>
        <taxon>Colwellia</taxon>
    </lineage>
</organism>
<keyword evidence="5 6" id="KW-0472">Membrane</keyword>
<accession>Q48AB4</accession>
<dbReference type="Proteomes" id="UP000000547">
    <property type="component" value="Chromosome"/>
</dbReference>
<dbReference type="GO" id="GO:0005886">
    <property type="term" value="C:plasma membrane"/>
    <property type="evidence" value="ECO:0007669"/>
    <property type="project" value="UniProtKB-SubCell"/>
</dbReference>
<sequence length="272" mass="31145">METINKRKKIFTQSLIRSALWLGLTIIVFAGLVKLSFWQYNRGFEKEKRAIRITQLNQQSPLTLSEIVKLSQDKQFTGKESINDFPVTITGQFNDDFVFLLDNQVENNSLGYRVFQVVQTPTNSVLINLGWVQGSIDRSILPDVTPLNGQHNFRGHVRIIEQGIMLTAQDFTQPSWPLRVQQIELDKFSALISPLIDKPLLPFVIYVDPEDNLGYKKNWHPMVMPAEKHFGYAFQWAALATAWLILMICLRIKTQKSARVSSKNAPDALQNI</sequence>
<keyword evidence="3 6" id="KW-0812">Transmembrane</keyword>
<dbReference type="EMBL" id="CP000083">
    <property type="protein sequence ID" value="AAZ27651.1"/>
    <property type="molecule type" value="Genomic_DNA"/>
</dbReference>
<dbReference type="PANTHER" id="PTHR23427">
    <property type="entry name" value="SURFEIT LOCUS PROTEIN"/>
    <property type="match status" value="1"/>
</dbReference>
<evidence type="ECO:0000256" key="4">
    <source>
        <dbReference type="ARBA" id="ARBA00022989"/>
    </source>
</evidence>
<evidence type="ECO:0000313" key="8">
    <source>
        <dbReference type="Proteomes" id="UP000000547"/>
    </source>
</evidence>
<proteinExistence type="inferred from homology"/>
<dbReference type="Pfam" id="PF02104">
    <property type="entry name" value="SURF1"/>
    <property type="match status" value="1"/>
</dbReference>
<evidence type="ECO:0000313" key="7">
    <source>
        <dbReference type="EMBL" id="AAZ27651.1"/>
    </source>
</evidence>
<dbReference type="PANTHER" id="PTHR23427:SF2">
    <property type="entry name" value="SURFEIT LOCUS PROTEIN 1"/>
    <property type="match status" value="1"/>
</dbReference>
<dbReference type="InterPro" id="IPR002994">
    <property type="entry name" value="Surf1/Shy1"/>
</dbReference>
<dbReference type="HOGENOM" id="CLU_047737_2_2_6"/>
<protein>
    <recommendedName>
        <fullName evidence="6">SURF1-like protein</fullName>
    </recommendedName>
</protein>
<evidence type="ECO:0000256" key="1">
    <source>
        <dbReference type="ARBA" id="ARBA00004370"/>
    </source>
</evidence>
<reference evidence="7" key="1">
    <citation type="journal article" date="2005" name="Proc. Natl. Acad. Sci. U.S.A.">
        <title>The psychrophilic lifestyle as revealed by the genome sequence of Colwellia psychrerythraea 34H through genomic and proteomic analyses.</title>
        <authorList>
            <person name="Methe B.A."/>
            <person name="Nelson K.E."/>
            <person name="Deming J.W."/>
            <person name="Momen B."/>
            <person name="Melamud E."/>
            <person name="Zhang X."/>
            <person name="Moult J."/>
            <person name="Madupu R."/>
            <person name="Nelson W.C."/>
            <person name="Dodson R.J."/>
            <person name="Brinkac L.M."/>
            <person name="Daugherty S.C."/>
            <person name="Durkin A.S."/>
            <person name="DeBoy R.T."/>
            <person name="Kolonay J.F."/>
            <person name="Sullivan S.A."/>
            <person name="Zhou L."/>
            <person name="Davidsen T.M."/>
            <person name="Wu M."/>
            <person name="Huston A.L."/>
            <person name="Lewis M."/>
            <person name="Weaver B."/>
            <person name="Weidman J.F."/>
            <person name="Khouri H."/>
            <person name="Utterback T.R."/>
            <person name="Feldblyum T.V."/>
            <person name="Fraser C.M."/>
        </authorList>
    </citation>
    <scope>NUCLEOTIDE SEQUENCE [LARGE SCALE GENOMIC DNA]</scope>
    <source>
        <strain evidence="7">34H</strain>
    </source>
</reference>
<dbReference type="CDD" id="cd06662">
    <property type="entry name" value="SURF1"/>
    <property type="match status" value="1"/>
</dbReference>
<dbReference type="STRING" id="167879.CPS_0232"/>
<name>Q48AB4_COLP3</name>
<evidence type="ECO:0000256" key="2">
    <source>
        <dbReference type="ARBA" id="ARBA00007165"/>
    </source>
</evidence>
<keyword evidence="6" id="KW-1003">Cell membrane</keyword>
<dbReference type="RefSeq" id="WP_011041106.1">
    <property type="nucleotide sequence ID" value="NC_003910.7"/>
</dbReference>
<gene>
    <name evidence="7" type="ordered locus">CPS_0232</name>
</gene>
<comment type="subcellular location">
    <subcellularLocation>
        <location evidence="6">Cell membrane</location>
        <topology evidence="6">Multi-pass membrane protein</topology>
    </subcellularLocation>
    <subcellularLocation>
        <location evidence="1">Membrane</location>
    </subcellularLocation>
</comment>